<comment type="caution">
    <text evidence="1">The sequence shown here is derived from an EMBL/GenBank/DDBJ whole genome shotgun (WGS) entry which is preliminary data.</text>
</comment>
<accession>A0ACC0J2K7</accession>
<evidence type="ECO:0000313" key="1">
    <source>
        <dbReference type="EMBL" id="KAI8032170.1"/>
    </source>
</evidence>
<protein>
    <submittedName>
        <fullName evidence="1">Uncharacterized protein</fullName>
    </submittedName>
</protein>
<proteinExistence type="predicted"/>
<organism evidence="1 2">
    <name type="scientific">Camellia lanceoleosa</name>
    <dbReference type="NCBI Taxonomy" id="1840588"/>
    <lineage>
        <taxon>Eukaryota</taxon>
        <taxon>Viridiplantae</taxon>
        <taxon>Streptophyta</taxon>
        <taxon>Embryophyta</taxon>
        <taxon>Tracheophyta</taxon>
        <taxon>Spermatophyta</taxon>
        <taxon>Magnoliopsida</taxon>
        <taxon>eudicotyledons</taxon>
        <taxon>Gunneridae</taxon>
        <taxon>Pentapetalae</taxon>
        <taxon>asterids</taxon>
        <taxon>Ericales</taxon>
        <taxon>Theaceae</taxon>
        <taxon>Camellia</taxon>
    </lineage>
</organism>
<evidence type="ECO:0000313" key="2">
    <source>
        <dbReference type="Proteomes" id="UP001060215"/>
    </source>
</evidence>
<dbReference type="Proteomes" id="UP001060215">
    <property type="component" value="Chromosome 1"/>
</dbReference>
<dbReference type="EMBL" id="CM045758">
    <property type="protein sequence ID" value="KAI8032170.1"/>
    <property type="molecule type" value="Genomic_DNA"/>
</dbReference>
<name>A0ACC0J2K7_9ERIC</name>
<sequence length="227" mass="24408">MMRMGSNSLKQGRNHDGIIYEEKEEKIEADHVGTDSSPSPSEVSCSVESLESGLMEDDEATSSSFSSSVAGGPLHDMSSLMQHLPLKRGLSNYFQGKSQSFTSLSNVRCLEDLVKPDNPNNKKLKSCQSYGGLSSDQSHQSHRSSAPSSSNHFPRTITASSSSSSSRFISRKAIPRGSCSSLSAKRTASFLANRPPIPPSHPHPHPHPHPHGSTGTSSFSNQTPLFA</sequence>
<reference evidence="1 2" key="1">
    <citation type="journal article" date="2022" name="Plant J.">
        <title>Chromosome-level genome of Camellia lanceoleosa provides a valuable resource for understanding genome evolution and self-incompatibility.</title>
        <authorList>
            <person name="Gong W."/>
            <person name="Xiao S."/>
            <person name="Wang L."/>
            <person name="Liao Z."/>
            <person name="Chang Y."/>
            <person name="Mo W."/>
            <person name="Hu G."/>
            <person name="Li W."/>
            <person name="Zhao G."/>
            <person name="Zhu H."/>
            <person name="Hu X."/>
            <person name="Ji K."/>
            <person name="Xiang X."/>
            <person name="Song Q."/>
            <person name="Yuan D."/>
            <person name="Jin S."/>
            <person name="Zhang L."/>
        </authorList>
    </citation>
    <scope>NUCLEOTIDE SEQUENCE [LARGE SCALE GENOMIC DNA]</scope>
    <source>
        <strain evidence="1">SQ_2022a</strain>
    </source>
</reference>
<gene>
    <name evidence="1" type="ORF">LOK49_LG01G02660</name>
</gene>
<keyword evidence="2" id="KW-1185">Reference proteome</keyword>